<evidence type="ECO:0000313" key="3">
    <source>
        <dbReference type="Proteomes" id="UP000269721"/>
    </source>
</evidence>
<reference evidence="3" key="1">
    <citation type="journal article" date="2018" name="Nat. Microbiol.">
        <title>Leveraging single-cell genomics to expand the fungal tree of life.</title>
        <authorList>
            <person name="Ahrendt S.R."/>
            <person name="Quandt C.A."/>
            <person name="Ciobanu D."/>
            <person name="Clum A."/>
            <person name="Salamov A."/>
            <person name="Andreopoulos B."/>
            <person name="Cheng J.F."/>
            <person name="Woyke T."/>
            <person name="Pelin A."/>
            <person name="Henrissat B."/>
            <person name="Reynolds N.K."/>
            <person name="Benny G.L."/>
            <person name="Smith M.E."/>
            <person name="James T.Y."/>
            <person name="Grigoriev I.V."/>
        </authorList>
    </citation>
    <scope>NUCLEOTIDE SEQUENCE [LARGE SCALE GENOMIC DNA]</scope>
</reference>
<name>A0A4V1IQF1_9FUNG</name>
<protein>
    <submittedName>
        <fullName evidence="2">Uncharacterized protein</fullName>
    </submittedName>
</protein>
<feature type="compositionally biased region" description="Polar residues" evidence="1">
    <location>
        <begin position="60"/>
        <end position="90"/>
    </location>
</feature>
<keyword evidence="3" id="KW-1185">Reference proteome</keyword>
<organism evidence="2 3">
    <name type="scientific">Blyttiomyces helicus</name>
    <dbReference type="NCBI Taxonomy" id="388810"/>
    <lineage>
        <taxon>Eukaryota</taxon>
        <taxon>Fungi</taxon>
        <taxon>Fungi incertae sedis</taxon>
        <taxon>Chytridiomycota</taxon>
        <taxon>Chytridiomycota incertae sedis</taxon>
        <taxon>Chytridiomycetes</taxon>
        <taxon>Chytridiomycetes incertae sedis</taxon>
        <taxon>Blyttiomyces</taxon>
    </lineage>
</organism>
<dbReference type="AlphaFoldDB" id="A0A4V1IQF1"/>
<evidence type="ECO:0000256" key="1">
    <source>
        <dbReference type="SAM" id="MobiDB-lite"/>
    </source>
</evidence>
<feature type="region of interest" description="Disordered" evidence="1">
    <location>
        <begin position="60"/>
        <end position="127"/>
    </location>
</feature>
<evidence type="ECO:0000313" key="2">
    <source>
        <dbReference type="EMBL" id="RKO86337.1"/>
    </source>
</evidence>
<gene>
    <name evidence="2" type="ORF">BDK51DRAFT_53207</name>
</gene>
<proteinExistence type="predicted"/>
<sequence>MPLVRVMPSFALQSSLKVAFYRAAVKRSERGNTRSLGSVFTAAAPAGKCTERMILFPSRSGCQANRESHSKPQTPSCENPRWLTTPSPISDTAAARGNSSRGPTAAPAAEDQEHSTRGPGAALPAVPRNTAALGPEAAAPEADMRTADAGGRARTAAAAAAAVAVAVAGEERRERRRELKVRSAVAARTSAAAAGGVEAAEAVGAGIAAAGGRVGPARAAVAVGVAYRWVAAAETGVAAAGLAEEGAPGEAGAVAVVGGAAVFAGEGEVLWSGRWGMVRAGPMPLLQRPGGTRLGGNTRQSARPRECTAP</sequence>
<dbReference type="Proteomes" id="UP000269721">
    <property type="component" value="Unassembled WGS sequence"/>
</dbReference>
<feature type="region of interest" description="Disordered" evidence="1">
    <location>
        <begin position="286"/>
        <end position="310"/>
    </location>
</feature>
<accession>A0A4V1IQF1</accession>
<dbReference type="EMBL" id="KZ998285">
    <property type="protein sequence ID" value="RKO86337.1"/>
    <property type="molecule type" value="Genomic_DNA"/>
</dbReference>